<evidence type="ECO:0000256" key="2">
    <source>
        <dbReference type="ARBA" id="ARBA00022692"/>
    </source>
</evidence>
<accession>A0AAW0SMQ8</accession>
<keyword evidence="3 5" id="KW-1133">Transmembrane helix</keyword>
<feature type="transmembrane region" description="Helical" evidence="5">
    <location>
        <begin position="171"/>
        <end position="193"/>
    </location>
</feature>
<keyword evidence="4 5" id="KW-0472">Membrane</keyword>
<organism evidence="6 7">
    <name type="scientific">Scylla paramamosain</name>
    <name type="common">Mud crab</name>
    <dbReference type="NCBI Taxonomy" id="85552"/>
    <lineage>
        <taxon>Eukaryota</taxon>
        <taxon>Metazoa</taxon>
        <taxon>Ecdysozoa</taxon>
        <taxon>Arthropoda</taxon>
        <taxon>Crustacea</taxon>
        <taxon>Multicrustacea</taxon>
        <taxon>Malacostraca</taxon>
        <taxon>Eumalacostraca</taxon>
        <taxon>Eucarida</taxon>
        <taxon>Decapoda</taxon>
        <taxon>Pleocyemata</taxon>
        <taxon>Brachyura</taxon>
        <taxon>Eubrachyura</taxon>
        <taxon>Portunoidea</taxon>
        <taxon>Portunidae</taxon>
        <taxon>Portuninae</taxon>
        <taxon>Scylla</taxon>
    </lineage>
</organism>
<keyword evidence="7" id="KW-1185">Reference proteome</keyword>
<dbReference type="InterPro" id="IPR019372">
    <property type="entry name" value="LHFPL"/>
</dbReference>
<comment type="caution">
    <text evidence="6">The sequence shown here is derived from an EMBL/GenBank/DDBJ whole genome shotgun (WGS) entry which is preliminary data.</text>
</comment>
<dbReference type="PANTHER" id="PTHR12489:SF22">
    <property type="entry name" value="SI:DKEY-35M8.1"/>
    <property type="match status" value="1"/>
</dbReference>
<evidence type="ECO:0000256" key="3">
    <source>
        <dbReference type="ARBA" id="ARBA00022989"/>
    </source>
</evidence>
<reference evidence="6 7" key="1">
    <citation type="submission" date="2023-03" db="EMBL/GenBank/DDBJ databases">
        <title>High-quality genome of Scylla paramamosain provides insights in environmental adaptation.</title>
        <authorList>
            <person name="Zhang L."/>
        </authorList>
    </citation>
    <scope>NUCLEOTIDE SEQUENCE [LARGE SCALE GENOMIC DNA]</scope>
    <source>
        <strain evidence="6">LZ_2023a</strain>
        <tissue evidence="6">Muscle</tissue>
    </source>
</reference>
<gene>
    <name evidence="6" type="ORF">O3P69_008643</name>
</gene>
<feature type="transmembrane region" description="Helical" evidence="5">
    <location>
        <begin position="12"/>
        <end position="34"/>
    </location>
</feature>
<evidence type="ECO:0000256" key="5">
    <source>
        <dbReference type="SAM" id="Phobius"/>
    </source>
</evidence>
<evidence type="ECO:0000313" key="6">
    <source>
        <dbReference type="EMBL" id="KAK8376062.1"/>
    </source>
</evidence>
<comment type="subcellular location">
    <subcellularLocation>
        <location evidence="1">Membrane</location>
        <topology evidence="1">Multi-pass membrane protein</topology>
    </subcellularLocation>
</comment>
<dbReference type="Proteomes" id="UP001487740">
    <property type="component" value="Unassembled WGS sequence"/>
</dbReference>
<evidence type="ECO:0000313" key="7">
    <source>
        <dbReference type="Proteomes" id="UP001487740"/>
    </source>
</evidence>
<feature type="transmembrane region" description="Helical" evidence="5">
    <location>
        <begin position="119"/>
        <end position="142"/>
    </location>
</feature>
<sequence>MKVRGWTWDTSWAVVGLWATVSLLVAMASLAALFTPTWFVRHSPAPPIMFGVWAWCMGSLTDQECAAIGQGIRDTSGALPSAVWVMVGAVYGGGGALLAVTGLAALLTPILPTTHARAALAHVAGNIQAAAVSLQVVGLLLYPLVLGSPFARQHCGPAASVYAAGTCELGYAYMLALVATALAAYCPVLARLVTYKDYTDYRSNLNYI</sequence>
<dbReference type="AlphaFoldDB" id="A0AAW0SMQ8"/>
<protein>
    <submittedName>
        <fullName evidence="6">Uncharacterized protein</fullName>
    </submittedName>
</protein>
<feature type="transmembrane region" description="Helical" evidence="5">
    <location>
        <begin position="83"/>
        <end position="107"/>
    </location>
</feature>
<dbReference type="GO" id="GO:0016020">
    <property type="term" value="C:membrane"/>
    <property type="evidence" value="ECO:0007669"/>
    <property type="project" value="UniProtKB-SubCell"/>
</dbReference>
<evidence type="ECO:0000256" key="4">
    <source>
        <dbReference type="ARBA" id="ARBA00023136"/>
    </source>
</evidence>
<dbReference type="EMBL" id="JARAKH010000049">
    <property type="protein sequence ID" value="KAK8376062.1"/>
    <property type="molecule type" value="Genomic_DNA"/>
</dbReference>
<name>A0AAW0SMQ8_SCYPA</name>
<dbReference type="PANTHER" id="PTHR12489">
    <property type="entry name" value="LIPOMA HMGIC FUSION PARTNER-LIKE PROTEIN"/>
    <property type="match status" value="1"/>
</dbReference>
<proteinExistence type="predicted"/>
<evidence type="ECO:0000256" key="1">
    <source>
        <dbReference type="ARBA" id="ARBA00004141"/>
    </source>
</evidence>
<keyword evidence="2 5" id="KW-0812">Transmembrane</keyword>
<dbReference type="Pfam" id="PF10242">
    <property type="entry name" value="L_HMGIC_fpl"/>
    <property type="match status" value="1"/>
</dbReference>